<gene>
    <name evidence="1" type="ORF">EOE48_28090</name>
</gene>
<organism evidence="1 2">
    <name type="scientific">Methylobacterium oryzihabitans</name>
    <dbReference type="NCBI Taxonomy" id="2499852"/>
    <lineage>
        <taxon>Bacteria</taxon>
        <taxon>Pseudomonadati</taxon>
        <taxon>Pseudomonadota</taxon>
        <taxon>Alphaproteobacteria</taxon>
        <taxon>Hyphomicrobiales</taxon>
        <taxon>Methylobacteriaceae</taxon>
        <taxon>Methylobacterium</taxon>
    </lineage>
</organism>
<dbReference type="Proteomes" id="UP000286997">
    <property type="component" value="Unassembled WGS sequence"/>
</dbReference>
<dbReference type="AlphaFoldDB" id="A0A437NQ17"/>
<name>A0A437NQ17_9HYPH</name>
<evidence type="ECO:0000313" key="1">
    <source>
        <dbReference type="EMBL" id="RVU12015.1"/>
    </source>
</evidence>
<accession>A0A437NQ17</accession>
<proteinExistence type="predicted"/>
<dbReference type="OrthoDB" id="7907305at2"/>
<dbReference type="EMBL" id="SACP01000059">
    <property type="protein sequence ID" value="RVU12015.1"/>
    <property type="molecule type" value="Genomic_DNA"/>
</dbReference>
<sequence>MSEPALARLRAEAEIRGQDALERALAQAFWQALERHPLAPMAALEAAARTVGDLYRQVASLHGDVPRCGCGWQPDPDDDGIRLEAMMAAAMQVRPDDHGLAGMTVAGRA</sequence>
<reference evidence="1 2" key="1">
    <citation type="submission" date="2019-01" db="EMBL/GenBank/DDBJ databases">
        <authorList>
            <person name="Chen W.-M."/>
        </authorList>
    </citation>
    <scope>NUCLEOTIDE SEQUENCE [LARGE SCALE GENOMIC DNA]</scope>
    <source>
        <strain evidence="1 2">TER-1</strain>
    </source>
</reference>
<comment type="caution">
    <text evidence="1">The sequence shown here is derived from an EMBL/GenBank/DDBJ whole genome shotgun (WGS) entry which is preliminary data.</text>
</comment>
<protein>
    <submittedName>
        <fullName evidence="1">Uncharacterized protein</fullName>
    </submittedName>
</protein>
<evidence type="ECO:0000313" key="2">
    <source>
        <dbReference type="Proteomes" id="UP000286997"/>
    </source>
</evidence>
<keyword evidence="2" id="KW-1185">Reference proteome</keyword>